<dbReference type="PANTHER" id="PTHR43037">
    <property type="entry name" value="UNNAMED PRODUCT-RELATED"/>
    <property type="match status" value="1"/>
</dbReference>
<gene>
    <name evidence="4" type="ORF">BT62DRAFT_989922</name>
</gene>
<dbReference type="SUPFAM" id="SSF53474">
    <property type="entry name" value="alpha/beta-Hydrolases"/>
    <property type="match status" value="1"/>
</dbReference>
<feature type="chain" id="PRO_5040479822" description="AB hydrolase-1 domain-containing protein" evidence="2">
    <location>
        <begin position="25"/>
        <end position="900"/>
    </location>
</feature>
<organism evidence="4 5">
    <name type="scientific">Guyanagaster necrorhizus</name>
    <dbReference type="NCBI Taxonomy" id="856835"/>
    <lineage>
        <taxon>Eukaryota</taxon>
        <taxon>Fungi</taxon>
        <taxon>Dikarya</taxon>
        <taxon>Basidiomycota</taxon>
        <taxon>Agaricomycotina</taxon>
        <taxon>Agaricomycetes</taxon>
        <taxon>Agaricomycetidae</taxon>
        <taxon>Agaricales</taxon>
        <taxon>Marasmiineae</taxon>
        <taxon>Physalacriaceae</taxon>
        <taxon>Guyanagaster</taxon>
    </lineage>
</organism>
<keyword evidence="5" id="KW-1185">Reference proteome</keyword>
<protein>
    <recommendedName>
        <fullName evidence="3">AB hydrolase-1 domain-containing protein</fullName>
    </recommendedName>
</protein>
<dbReference type="EMBL" id="MU250523">
    <property type="protein sequence ID" value="KAG7452898.1"/>
    <property type="molecule type" value="Genomic_DNA"/>
</dbReference>
<dbReference type="PANTHER" id="PTHR43037:SF4">
    <property type="entry name" value="PEPTIDASE S9 PROLYL OLIGOPEPTIDASE CATALYTIC DOMAIN-CONTAINING PROTEIN"/>
    <property type="match status" value="1"/>
</dbReference>
<feature type="signal peptide" evidence="2">
    <location>
        <begin position="1"/>
        <end position="24"/>
    </location>
</feature>
<sequence length="900" mass="99240">MVRCSVYSFAVFCFASAMSAYADGQSAFTSESRWNVEVSKHWDVLGPFPIQAREQHFISPSFPLNLSEPIDLDKTWPSSYANGGRVTWSFAILEDNGELEISFPDIRWESLRATEGWAALQHHAVLRSTLTVHPPLNPSKSTPVPRLLVQLIQGSYFTILPKSGRREPRWYSGNIYAMERALPQEVPLPTTPSNDSATQYDIFLSGDYEIRLFGDPHSQGRKIPVQSISISVKFDDALASVVRESTQDVVCNFVDSFAFGDAIGIGLRSVHGWWTVTNVSTDPSSGLFLTLVRPTRIVEGQTRIVPVRITQTRPFSQASIDLKLTLTSGASEIVTIESLPVDQLSGWTESVYSPIKGTYFYARSMPTVFTALPPRYSGPPKPPILALHGAGVDIVEQPFWADALPRNSYSWFVIPTGRTSWGLDWHGPSTKDAWASLYALATILAANRAWLPWKLDQNIPVIVLGHSNGGQGAWYVASRYPDRVLGIIPAAAYIKSQSYVPLTLSRSARFIDPILLSILETSLTPDNNDLFLTNLVDTPVLAVHGGNDDNVPVWHSRESAGILENWNPAANVAYREDAGQGHWYSTVFNNTQVTAFIDDLIASYPAAIISSSKFMLTVSIPAESGSLHGWRIVALTIPGRLGRLRVERASDLAVRVYTSNLQRFSVDTTIYNTSNVYIDNSKVYIDKDKAGIIHFEAVEPKVWKTSTQSGTQLSGRMQTVLSSNGPLVLVIPDDTDTYRQEFSVAQRIAHDLGLYHRLDTEIIRSSEASDAEFLSQGNIVAIGNEASASFVVNEKIPFEAKTSQHLISYEPQQPLDGPEIGLLFLHSHPLKVDGNMVMMQSTDAAGLERVARLFPIRTGILVPDWLIVGPLADSQGAGGVISAGLWGSDWSWNDPMSWTS</sequence>
<keyword evidence="1 2" id="KW-0732">Signal</keyword>
<accession>A0A9P8AYQ7</accession>
<feature type="domain" description="AB hydrolase-1" evidence="3">
    <location>
        <begin position="382"/>
        <end position="492"/>
    </location>
</feature>
<dbReference type="Gene3D" id="3.40.50.1820">
    <property type="entry name" value="alpha/beta hydrolase"/>
    <property type="match status" value="1"/>
</dbReference>
<dbReference type="GeneID" id="66112485"/>
<name>A0A9P8AYQ7_9AGAR</name>
<evidence type="ECO:0000313" key="4">
    <source>
        <dbReference type="EMBL" id="KAG7452898.1"/>
    </source>
</evidence>
<dbReference type="Proteomes" id="UP000812287">
    <property type="component" value="Unassembled WGS sequence"/>
</dbReference>
<evidence type="ECO:0000256" key="1">
    <source>
        <dbReference type="ARBA" id="ARBA00022729"/>
    </source>
</evidence>
<dbReference type="Pfam" id="PF00561">
    <property type="entry name" value="Abhydrolase_1"/>
    <property type="match status" value="1"/>
</dbReference>
<dbReference type="OrthoDB" id="449091at2759"/>
<dbReference type="InterPro" id="IPR029058">
    <property type="entry name" value="AB_hydrolase_fold"/>
</dbReference>
<evidence type="ECO:0000256" key="2">
    <source>
        <dbReference type="SAM" id="SignalP"/>
    </source>
</evidence>
<dbReference type="RefSeq" id="XP_043046398.1">
    <property type="nucleotide sequence ID" value="XM_043190188.1"/>
</dbReference>
<dbReference type="InterPro" id="IPR000073">
    <property type="entry name" value="AB_hydrolase_1"/>
</dbReference>
<dbReference type="AlphaFoldDB" id="A0A9P8AYQ7"/>
<evidence type="ECO:0000259" key="3">
    <source>
        <dbReference type="Pfam" id="PF00561"/>
    </source>
</evidence>
<proteinExistence type="predicted"/>
<comment type="caution">
    <text evidence="4">The sequence shown here is derived from an EMBL/GenBank/DDBJ whole genome shotgun (WGS) entry which is preliminary data.</text>
</comment>
<reference evidence="4" key="1">
    <citation type="submission" date="2020-11" db="EMBL/GenBank/DDBJ databases">
        <title>Adaptations for nitrogen fixation in a non-lichenized fungal sporocarp promotes dispersal by wood-feeding termites.</title>
        <authorList>
            <consortium name="DOE Joint Genome Institute"/>
            <person name="Koch R.A."/>
            <person name="Yoon G."/>
            <person name="Arayal U."/>
            <person name="Lail K."/>
            <person name="Amirebrahimi M."/>
            <person name="Labutti K."/>
            <person name="Lipzen A."/>
            <person name="Riley R."/>
            <person name="Barry K."/>
            <person name="Henrissat B."/>
            <person name="Grigoriev I.V."/>
            <person name="Herr J.R."/>
            <person name="Aime M.C."/>
        </authorList>
    </citation>
    <scope>NUCLEOTIDE SEQUENCE</scope>
    <source>
        <strain evidence="4">MCA 3950</strain>
    </source>
</reference>
<evidence type="ECO:0000313" key="5">
    <source>
        <dbReference type="Proteomes" id="UP000812287"/>
    </source>
</evidence>
<dbReference type="InterPro" id="IPR050955">
    <property type="entry name" value="Plant_Biomass_Hydrol_Est"/>
</dbReference>